<keyword evidence="1" id="KW-0472">Membrane</keyword>
<reference evidence="3 4" key="1">
    <citation type="submission" date="2014-12" db="EMBL/GenBank/DDBJ databases">
        <title>16Stimator: statistical estimation of ribosomal gene copy numbers from draft genome assemblies.</title>
        <authorList>
            <person name="Perisin M.A."/>
            <person name="Vetter M."/>
            <person name="Gilbert J.A."/>
            <person name="Bergelson J."/>
        </authorList>
    </citation>
    <scope>NUCLEOTIDE SEQUENCE [LARGE SCALE GENOMIC DNA]</scope>
    <source>
        <strain evidence="3 4">MEJ086</strain>
    </source>
</reference>
<keyword evidence="1" id="KW-0812">Transmembrane</keyword>
<keyword evidence="1" id="KW-1133">Transmembrane helix</keyword>
<feature type="transmembrane region" description="Helical" evidence="1">
    <location>
        <begin position="31"/>
        <end position="52"/>
    </location>
</feature>
<evidence type="ECO:0000256" key="1">
    <source>
        <dbReference type="SAM" id="Phobius"/>
    </source>
</evidence>
<organism evidence="3 4">
    <name type="scientific">Pseudomonas fulva</name>
    <dbReference type="NCBI Taxonomy" id="47880"/>
    <lineage>
        <taxon>Bacteria</taxon>
        <taxon>Pseudomonadati</taxon>
        <taxon>Pseudomonadota</taxon>
        <taxon>Gammaproteobacteria</taxon>
        <taxon>Pseudomonadales</taxon>
        <taxon>Pseudomonadaceae</taxon>
        <taxon>Pseudomonas</taxon>
    </lineage>
</organism>
<feature type="transmembrane region" description="Helical" evidence="1">
    <location>
        <begin position="235"/>
        <end position="254"/>
    </location>
</feature>
<dbReference type="AlphaFoldDB" id="A0A0D0KQ23"/>
<dbReference type="InterPro" id="IPR000620">
    <property type="entry name" value="EamA_dom"/>
</dbReference>
<dbReference type="SUPFAM" id="SSF103481">
    <property type="entry name" value="Multidrug resistance efflux transporter EmrE"/>
    <property type="match status" value="2"/>
</dbReference>
<proteinExistence type="predicted"/>
<feature type="transmembrane region" description="Helical" evidence="1">
    <location>
        <begin position="181"/>
        <end position="199"/>
    </location>
</feature>
<accession>A0A0D0KQ23</accession>
<feature type="transmembrane region" description="Helical" evidence="1">
    <location>
        <begin position="87"/>
        <end position="109"/>
    </location>
</feature>
<dbReference type="PANTHER" id="PTHR22911">
    <property type="entry name" value="ACYL-MALONYL CONDENSING ENZYME-RELATED"/>
    <property type="match status" value="1"/>
</dbReference>
<feature type="transmembrane region" description="Helical" evidence="1">
    <location>
        <begin position="260"/>
        <end position="278"/>
    </location>
</feature>
<dbReference type="Pfam" id="PF00892">
    <property type="entry name" value="EamA"/>
    <property type="match status" value="2"/>
</dbReference>
<evidence type="ECO:0000313" key="3">
    <source>
        <dbReference type="EMBL" id="KIQ00100.1"/>
    </source>
</evidence>
<gene>
    <name evidence="3" type="ORF">RU08_11850</name>
</gene>
<feature type="transmembrane region" description="Helical" evidence="1">
    <location>
        <begin position="150"/>
        <end position="169"/>
    </location>
</feature>
<sequence>MNTRNALLGLHLGALAFGLSGIFGELASTSPIAIVSGRALFAVLALGLFLLATRKPLRVAARHLPWLVLGGLLLGAHWLTFFESVRVSGVAIATLGFASFPAFTVLLEVLLLGERPRPGEYLMVALVSIGLLLVAPALDPSDSHTQGLLWGVMSGLLFALLSLLGRTIARHVEPIQAAMGQNLVALACSLPFAGATLPSLAAAQWFWLALLGVLCTALAHSLLVASLRVVKARNAALIFALEPVYGIGFAWLLFNQVPTPGMLAGGSLIIFAVCMSAAQASSRQVPKTA</sequence>
<evidence type="ECO:0000313" key="4">
    <source>
        <dbReference type="Proteomes" id="UP000032068"/>
    </source>
</evidence>
<feature type="transmembrane region" description="Helical" evidence="1">
    <location>
        <begin position="64"/>
        <end position="81"/>
    </location>
</feature>
<name>A0A0D0KQ23_9PSED</name>
<dbReference type="GO" id="GO:0016020">
    <property type="term" value="C:membrane"/>
    <property type="evidence" value="ECO:0007669"/>
    <property type="project" value="InterPro"/>
</dbReference>
<dbReference type="EMBL" id="JXQW01000029">
    <property type="protein sequence ID" value="KIQ00100.1"/>
    <property type="molecule type" value="Genomic_DNA"/>
</dbReference>
<dbReference type="InterPro" id="IPR037185">
    <property type="entry name" value="EmrE-like"/>
</dbReference>
<dbReference type="OrthoDB" id="9150437at2"/>
<dbReference type="RefSeq" id="WP_042554024.1">
    <property type="nucleotide sequence ID" value="NZ_JXQW01000029.1"/>
</dbReference>
<feature type="domain" description="EamA" evidence="2">
    <location>
        <begin position="7"/>
        <end position="134"/>
    </location>
</feature>
<evidence type="ECO:0000259" key="2">
    <source>
        <dbReference type="Pfam" id="PF00892"/>
    </source>
</evidence>
<feature type="transmembrane region" description="Helical" evidence="1">
    <location>
        <begin position="121"/>
        <end position="138"/>
    </location>
</feature>
<feature type="domain" description="EamA" evidence="2">
    <location>
        <begin position="147"/>
        <end position="276"/>
    </location>
</feature>
<protein>
    <submittedName>
        <fullName evidence="3">Membrane protein</fullName>
    </submittedName>
</protein>
<comment type="caution">
    <text evidence="3">The sequence shown here is derived from an EMBL/GenBank/DDBJ whole genome shotgun (WGS) entry which is preliminary data.</text>
</comment>
<dbReference type="Proteomes" id="UP000032068">
    <property type="component" value="Unassembled WGS sequence"/>
</dbReference>
<dbReference type="PANTHER" id="PTHR22911:SF137">
    <property type="entry name" value="SOLUTE CARRIER FAMILY 35 MEMBER G2-RELATED"/>
    <property type="match status" value="1"/>
</dbReference>
<feature type="transmembrane region" description="Helical" evidence="1">
    <location>
        <begin position="205"/>
        <end position="223"/>
    </location>
</feature>